<keyword evidence="6 9" id="KW-0804">Transcription</keyword>
<dbReference type="PANTHER" id="PTHR48092">
    <property type="entry name" value="KNIRPS-RELATED PROTEIN-RELATED"/>
    <property type="match status" value="1"/>
</dbReference>
<dbReference type="Bgee" id="ENSPREG00000021173">
    <property type="expression patterns" value="Expressed in caudal fin and 1 other cell type or tissue"/>
</dbReference>
<dbReference type="GeneID" id="103470914"/>
<feature type="domain" description="Nuclear receptor" evidence="11">
    <location>
        <begin position="305"/>
        <end position="380"/>
    </location>
</feature>
<dbReference type="RefSeq" id="XP_008417846.1">
    <property type="nucleotide sequence ID" value="XM_008419624.2"/>
</dbReference>
<dbReference type="SUPFAM" id="SSF48508">
    <property type="entry name" value="Nuclear receptor ligand-binding domain"/>
    <property type="match status" value="1"/>
</dbReference>
<dbReference type="OMA" id="VWCATER"/>
<dbReference type="Gene3D" id="1.10.565.10">
    <property type="entry name" value="Retinoid X Receptor"/>
    <property type="match status" value="1"/>
</dbReference>
<evidence type="ECO:0000256" key="5">
    <source>
        <dbReference type="ARBA" id="ARBA00023125"/>
    </source>
</evidence>
<feature type="domain" description="NR LBD" evidence="12">
    <location>
        <begin position="430"/>
        <end position="662"/>
    </location>
</feature>
<dbReference type="InterPro" id="IPR035500">
    <property type="entry name" value="NHR-like_dom_sf"/>
</dbReference>
<dbReference type="InterPro" id="IPR050200">
    <property type="entry name" value="Nuclear_hormone_rcpt_NR3"/>
</dbReference>
<dbReference type="KEGG" id="pret:103470914"/>
<keyword evidence="3 9" id="KW-0862">Zinc</keyword>
<keyword evidence="2 9" id="KW-0863">Zinc-finger</keyword>
<dbReference type="SMART" id="SM00430">
    <property type="entry name" value="HOLI"/>
    <property type="match status" value="1"/>
</dbReference>
<evidence type="ECO:0000256" key="2">
    <source>
        <dbReference type="ARBA" id="ARBA00022771"/>
    </source>
</evidence>
<feature type="region of interest" description="Disordered" evidence="10">
    <location>
        <begin position="77"/>
        <end position="97"/>
    </location>
</feature>
<evidence type="ECO:0000256" key="8">
    <source>
        <dbReference type="ARBA" id="ARBA00023242"/>
    </source>
</evidence>
<dbReference type="Ensembl" id="ENSPRET00000031611.1">
    <property type="protein sequence ID" value="ENSPREP00000031253.1"/>
    <property type="gene ID" value="ENSPREG00000021173.1"/>
</dbReference>
<dbReference type="PRINTS" id="PR00047">
    <property type="entry name" value="STROIDFINGER"/>
</dbReference>
<evidence type="ECO:0000256" key="4">
    <source>
        <dbReference type="ARBA" id="ARBA00023015"/>
    </source>
</evidence>
<dbReference type="GO" id="GO:0005634">
    <property type="term" value="C:nucleus"/>
    <property type="evidence" value="ECO:0007669"/>
    <property type="project" value="UniProtKB-SubCell"/>
</dbReference>
<reference evidence="13" key="2">
    <citation type="submission" date="2025-08" db="UniProtKB">
        <authorList>
            <consortium name="Ensembl"/>
        </authorList>
    </citation>
    <scope>IDENTIFICATION</scope>
    <source>
        <strain evidence="13">Guanapo</strain>
    </source>
</reference>
<evidence type="ECO:0000256" key="10">
    <source>
        <dbReference type="SAM" id="MobiDB-lite"/>
    </source>
</evidence>
<name>A0A3P9QBR3_POERE</name>
<keyword evidence="7 9" id="KW-0675">Receptor</keyword>
<dbReference type="GO" id="GO:0003700">
    <property type="term" value="F:DNA-binding transcription factor activity"/>
    <property type="evidence" value="ECO:0007669"/>
    <property type="project" value="InterPro"/>
</dbReference>
<dbReference type="InterPro" id="IPR001628">
    <property type="entry name" value="Znf_hrmn_rcpt"/>
</dbReference>
<evidence type="ECO:0000256" key="6">
    <source>
        <dbReference type="ARBA" id="ARBA00023163"/>
    </source>
</evidence>
<evidence type="ECO:0000259" key="12">
    <source>
        <dbReference type="PROSITE" id="PS51843"/>
    </source>
</evidence>
<reference evidence="13" key="3">
    <citation type="submission" date="2025-09" db="UniProtKB">
        <authorList>
            <consortium name="Ensembl"/>
        </authorList>
    </citation>
    <scope>IDENTIFICATION</scope>
    <source>
        <strain evidence="13">Guanapo</strain>
    </source>
</reference>
<organism evidence="13 14">
    <name type="scientific">Poecilia reticulata</name>
    <name type="common">Guppy</name>
    <name type="synonym">Acanthophacelus reticulatus</name>
    <dbReference type="NCBI Taxonomy" id="8081"/>
    <lineage>
        <taxon>Eukaryota</taxon>
        <taxon>Metazoa</taxon>
        <taxon>Chordata</taxon>
        <taxon>Craniata</taxon>
        <taxon>Vertebrata</taxon>
        <taxon>Euteleostomi</taxon>
        <taxon>Actinopterygii</taxon>
        <taxon>Neopterygii</taxon>
        <taxon>Teleostei</taxon>
        <taxon>Neoteleostei</taxon>
        <taxon>Acanthomorphata</taxon>
        <taxon>Ovalentaria</taxon>
        <taxon>Atherinomorphae</taxon>
        <taxon>Cyprinodontiformes</taxon>
        <taxon>Poeciliidae</taxon>
        <taxon>Poeciliinae</taxon>
        <taxon>Poecilia</taxon>
    </lineage>
</organism>
<dbReference type="GO" id="GO:0042562">
    <property type="term" value="F:hormone binding"/>
    <property type="evidence" value="ECO:0007669"/>
    <property type="project" value="UniProtKB-ARBA"/>
</dbReference>
<dbReference type="CDD" id="cd07173">
    <property type="entry name" value="NR_DBD_AR"/>
    <property type="match status" value="1"/>
</dbReference>
<feature type="region of interest" description="Disordered" evidence="10">
    <location>
        <begin position="1"/>
        <end position="21"/>
    </location>
</feature>
<evidence type="ECO:0000256" key="1">
    <source>
        <dbReference type="ARBA" id="ARBA00022723"/>
    </source>
</evidence>
<comment type="subcellular location">
    <subcellularLocation>
        <location evidence="9">Nucleus</location>
    </subcellularLocation>
</comment>
<keyword evidence="14" id="KW-1185">Reference proteome</keyword>
<dbReference type="OrthoDB" id="10032732at2759"/>
<accession>A0A3P9QBR3</accession>
<dbReference type="STRING" id="8081.ENSPREP00000031253"/>
<dbReference type="SMART" id="SM00399">
    <property type="entry name" value="ZnF_C4"/>
    <property type="match status" value="1"/>
</dbReference>
<evidence type="ECO:0000256" key="3">
    <source>
        <dbReference type="ARBA" id="ARBA00022833"/>
    </source>
</evidence>
<dbReference type="Pfam" id="PF00105">
    <property type="entry name" value="zf-C4"/>
    <property type="match status" value="1"/>
</dbReference>
<dbReference type="GeneTree" id="ENSGT00940000155516"/>
<evidence type="ECO:0000256" key="9">
    <source>
        <dbReference type="RuleBase" id="RU004334"/>
    </source>
</evidence>
<dbReference type="PROSITE" id="PS00031">
    <property type="entry name" value="NUCLEAR_REC_DBD_1"/>
    <property type="match status" value="1"/>
</dbReference>
<dbReference type="GO" id="GO:0008270">
    <property type="term" value="F:zinc ion binding"/>
    <property type="evidence" value="ECO:0007669"/>
    <property type="project" value="UniProtKB-KW"/>
</dbReference>
<keyword evidence="1 9" id="KW-0479">Metal-binding</keyword>
<dbReference type="SUPFAM" id="SSF57716">
    <property type="entry name" value="Glucocorticoid receptor-like (DNA-binding domain)"/>
    <property type="match status" value="1"/>
</dbReference>
<evidence type="ECO:0000313" key="13">
    <source>
        <dbReference type="Ensembl" id="ENSPREP00000031253.1"/>
    </source>
</evidence>
<evidence type="ECO:0000256" key="7">
    <source>
        <dbReference type="ARBA" id="ARBA00023170"/>
    </source>
</evidence>
<evidence type="ECO:0000313" key="14">
    <source>
        <dbReference type="Proteomes" id="UP000242638"/>
    </source>
</evidence>
<dbReference type="Pfam" id="PF00104">
    <property type="entry name" value="Hormone_recep"/>
    <property type="match status" value="1"/>
</dbReference>
<dbReference type="GO" id="GO:0033993">
    <property type="term" value="P:response to lipid"/>
    <property type="evidence" value="ECO:0007669"/>
    <property type="project" value="UniProtKB-ARBA"/>
</dbReference>
<dbReference type="InterPro" id="IPR013088">
    <property type="entry name" value="Znf_NHR/GATA"/>
</dbReference>
<proteinExistence type="inferred from homology"/>
<evidence type="ECO:0000259" key="11">
    <source>
        <dbReference type="PROSITE" id="PS51030"/>
    </source>
</evidence>
<dbReference type="PRINTS" id="PR00398">
    <property type="entry name" value="STRDHORMONER"/>
</dbReference>
<dbReference type="Proteomes" id="UP000242638">
    <property type="component" value="Unassembled WGS sequence"/>
</dbReference>
<protein>
    <submittedName>
        <fullName evidence="13">Androgen receptor</fullName>
    </submittedName>
</protein>
<dbReference type="InterPro" id="IPR001723">
    <property type="entry name" value="Nuclear_hrmn_rcpt"/>
</dbReference>
<sequence length="685" mass="75515">MAFRSRLPDRDETANSLRMTERDRMETVDAYACPTLELSRAVSVSLGLDPLSSPLGGLNQCPSSAFGDCEPAAAGGNSSCGAPELGTPGSASSEGSRLVRADSSLGVDEFGEVCHGLRQVSCVDQFSSGDMDAAQSVTRGSVISRFVCKDSSMFMNSIAEVPTTPQVTEVGSLKPYSPYSAEANLYRETQGVWCATERAYGERPEPHRGAYDGHSFLCKYCGQTSFGPRQECDCVWYRRGERGGKGGAPVSTVQAFGQVESYPDAIPQGQSAFSTIKTEPSVWVHCTDRGFRHEDFFPGVFLSDRRVCQVCGDDASGCHYGAVTCGSCKVFFKRAAAGKQNHLCASRNDCTIDKLRRKNCASCRLKRCFMSGMSLKGRRLKGAGQTRGGEEEQQPGAWGHGEREGKHNVVLESGNAAARAQGPQLLGIPPTMRSCLSLLTILQSIEPAVVNAGHDPAQPDSPASLLTSLNELGERQLVTVVRWAKAIPGFRDLHVDDQMSVIQLSWMGVMVFALGWRSYTLTNCSMLYFAPDLVFNDQRMQVSSMYEHCVRMKLLAQRFCKLEVTEEEFLCMKALVLFSIMPVEGLRSQRCFDELRTSYIKELDRLASHHGETTRTQRLFQLTQLLDYLQSVVRKLHQFTYDLFIQAQSLQMRVNFPEMISEIVSVHVPKILSGMVKPILFHNTA</sequence>
<dbReference type="PROSITE" id="PS51030">
    <property type="entry name" value="NUCLEAR_REC_DBD_2"/>
    <property type="match status" value="1"/>
</dbReference>
<dbReference type="SMR" id="A0A3P9QBR3"/>
<keyword evidence="4 9" id="KW-0805">Transcription regulation</keyword>
<comment type="similarity">
    <text evidence="9">Belongs to the nuclear hormone receptor family.</text>
</comment>
<keyword evidence="8 9" id="KW-0539">Nucleus</keyword>
<reference evidence="14" key="1">
    <citation type="submission" date="2013-11" db="EMBL/GenBank/DDBJ databases">
        <title>The genomic landscape of the Guanapo guppy.</title>
        <authorList>
            <person name="Kuenstner A."/>
            <person name="Dreyer C."/>
        </authorList>
    </citation>
    <scope>NUCLEOTIDE SEQUENCE</scope>
    <source>
        <strain evidence="14">Guanapo</strain>
    </source>
</reference>
<dbReference type="AlphaFoldDB" id="A0A3P9QBR3"/>
<keyword evidence="5 9" id="KW-0238">DNA-binding</keyword>
<dbReference type="GO" id="GO:0043565">
    <property type="term" value="F:sequence-specific DNA binding"/>
    <property type="evidence" value="ECO:0007669"/>
    <property type="project" value="InterPro"/>
</dbReference>
<dbReference type="PROSITE" id="PS51843">
    <property type="entry name" value="NR_LBD"/>
    <property type="match status" value="1"/>
</dbReference>
<feature type="region of interest" description="Disordered" evidence="10">
    <location>
        <begin position="379"/>
        <end position="403"/>
    </location>
</feature>
<dbReference type="InterPro" id="IPR000536">
    <property type="entry name" value="Nucl_hrmn_rcpt_lig-bd"/>
</dbReference>
<dbReference type="Gene3D" id="3.30.50.10">
    <property type="entry name" value="Erythroid Transcription Factor GATA-1, subunit A"/>
    <property type="match status" value="1"/>
</dbReference>